<keyword evidence="4" id="KW-1185">Reference proteome</keyword>
<dbReference type="Pfam" id="PF00884">
    <property type="entry name" value="Sulfatase"/>
    <property type="match status" value="1"/>
</dbReference>
<evidence type="ECO:0000259" key="2">
    <source>
        <dbReference type="Pfam" id="PF00884"/>
    </source>
</evidence>
<dbReference type="EMBL" id="BMIF01000001">
    <property type="protein sequence ID" value="GGA55151.1"/>
    <property type="molecule type" value="Genomic_DNA"/>
</dbReference>
<gene>
    <name evidence="3" type="ORF">GCM10011385_05870</name>
</gene>
<keyword evidence="1" id="KW-1133">Transmembrane helix</keyword>
<keyword evidence="1" id="KW-0472">Membrane</keyword>
<feature type="transmembrane region" description="Helical" evidence="1">
    <location>
        <begin position="153"/>
        <end position="173"/>
    </location>
</feature>
<evidence type="ECO:0000256" key="1">
    <source>
        <dbReference type="SAM" id="Phobius"/>
    </source>
</evidence>
<dbReference type="InterPro" id="IPR017850">
    <property type="entry name" value="Alkaline_phosphatase_core_sf"/>
</dbReference>
<sequence>MGPLMKRGILLTLKCGLLLLLVLITNQGFGDRLRVLVSDQRLLSLAIFIFIWMISVATLLVIAFLPGIAVRALWAIPLGIASAAGYGYYIVQGAEFTIFDVLNFWVSSDDAGNAYNYFSDAIRSAAFIFVLFVVAIVMPPSSRTLRHTLKARYWSPLLPVLPVLLIAGVVVMRDGKGSQALPMQFSPISLSAVAAYKIKAGTFKERQRVSMTAGTPLSRAIVLVVDESIRADFISLEEGNPVSPELASLRDHWVNFGPAVSAGNCSYLSNALLRFMADRRYLVETVHTSPTIWDYAREAGYRTLFIDAQPTFQDVYGKLQNLITPARGAAG</sequence>
<dbReference type="AlphaFoldDB" id="A0A916VZY7"/>
<dbReference type="SUPFAM" id="SSF53649">
    <property type="entry name" value="Alkaline phosphatase-like"/>
    <property type="match status" value="1"/>
</dbReference>
<accession>A0A916VZY7</accession>
<dbReference type="Proteomes" id="UP000636264">
    <property type="component" value="Unassembled WGS sequence"/>
</dbReference>
<dbReference type="InterPro" id="IPR000917">
    <property type="entry name" value="Sulfatase_N"/>
</dbReference>
<feature type="transmembrane region" description="Helical" evidence="1">
    <location>
        <begin position="46"/>
        <end position="65"/>
    </location>
</feature>
<proteinExistence type="predicted"/>
<keyword evidence="1" id="KW-0812">Transmembrane</keyword>
<feature type="transmembrane region" description="Helical" evidence="1">
    <location>
        <begin position="72"/>
        <end position="91"/>
    </location>
</feature>
<comment type="caution">
    <text evidence="3">The sequence shown here is derived from an EMBL/GenBank/DDBJ whole genome shotgun (WGS) entry which is preliminary data.</text>
</comment>
<evidence type="ECO:0000313" key="3">
    <source>
        <dbReference type="EMBL" id="GGA55151.1"/>
    </source>
</evidence>
<name>A0A916VZY7_9HYPH</name>
<dbReference type="Gene3D" id="3.40.720.10">
    <property type="entry name" value="Alkaline Phosphatase, subunit A"/>
    <property type="match status" value="1"/>
</dbReference>
<reference evidence="3" key="2">
    <citation type="submission" date="2020-09" db="EMBL/GenBank/DDBJ databases">
        <authorList>
            <person name="Sun Q."/>
            <person name="Zhou Y."/>
        </authorList>
    </citation>
    <scope>NUCLEOTIDE SEQUENCE</scope>
    <source>
        <strain evidence="3">CGMCC 1.15320</strain>
    </source>
</reference>
<protein>
    <recommendedName>
        <fullName evidence="2">Sulfatase N-terminal domain-containing protein</fullName>
    </recommendedName>
</protein>
<evidence type="ECO:0000313" key="4">
    <source>
        <dbReference type="Proteomes" id="UP000636264"/>
    </source>
</evidence>
<reference evidence="3" key="1">
    <citation type="journal article" date="2014" name="Int. J. Syst. Evol. Microbiol.">
        <title>Complete genome sequence of Corynebacterium casei LMG S-19264T (=DSM 44701T), isolated from a smear-ripened cheese.</title>
        <authorList>
            <consortium name="US DOE Joint Genome Institute (JGI-PGF)"/>
            <person name="Walter F."/>
            <person name="Albersmeier A."/>
            <person name="Kalinowski J."/>
            <person name="Ruckert C."/>
        </authorList>
    </citation>
    <scope>NUCLEOTIDE SEQUENCE</scope>
    <source>
        <strain evidence="3">CGMCC 1.15320</strain>
    </source>
</reference>
<feature type="transmembrane region" description="Helical" evidence="1">
    <location>
        <begin position="121"/>
        <end position="141"/>
    </location>
</feature>
<organism evidence="3 4">
    <name type="scientific">Nitratireductor aestuarii</name>
    <dbReference type="NCBI Taxonomy" id="1735103"/>
    <lineage>
        <taxon>Bacteria</taxon>
        <taxon>Pseudomonadati</taxon>
        <taxon>Pseudomonadota</taxon>
        <taxon>Alphaproteobacteria</taxon>
        <taxon>Hyphomicrobiales</taxon>
        <taxon>Phyllobacteriaceae</taxon>
        <taxon>Nitratireductor</taxon>
    </lineage>
</organism>
<feature type="domain" description="Sulfatase N-terminal" evidence="2">
    <location>
        <begin position="221"/>
        <end position="309"/>
    </location>
</feature>